<dbReference type="Proteomes" id="UP000199317">
    <property type="component" value="Unassembled WGS sequence"/>
</dbReference>
<dbReference type="InterPro" id="IPR001054">
    <property type="entry name" value="A/G_cyclase"/>
</dbReference>
<dbReference type="PROSITE" id="PS50125">
    <property type="entry name" value="GUANYLATE_CYCLASE_2"/>
    <property type="match status" value="1"/>
</dbReference>
<dbReference type="PANTHER" id="PTHR43081">
    <property type="entry name" value="ADENYLATE CYCLASE, TERMINAL-DIFFERENTIATION SPECIFIC-RELATED"/>
    <property type="match status" value="1"/>
</dbReference>
<reference evidence="4" key="1">
    <citation type="submission" date="2016-10" db="EMBL/GenBank/DDBJ databases">
        <authorList>
            <person name="Varghese N."/>
            <person name="Submissions S."/>
        </authorList>
    </citation>
    <scope>NUCLEOTIDE SEQUENCE [LARGE SCALE GENOMIC DNA]</scope>
    <source>
        <strain evidence="4">DSM 17101</strain>
    </source>
</reference>
<sequence>MLPDAGQALGPPGTESDGPTYRDPRTAPLPPMPVPPVPGPEAPDAPDASDAPGAHLPAGPGALPLQEREITLLKAGIRDFAQMAASMPPDRSRDWMERVIGCLHGLLPAYGGVLDHWTGEGAAVVFPSAEGEPEGDGRGADDGVQRAAMYAVALQMALKDLNDAFREERMPPVYVGVGIAFGTALLGDLAPPRGGRQASVLLGAVVAEASQLRAFALRGQVLVSEAVYQRCWTMASVSAPSHVFVKGLAEPLSLRELVAVPSRRLKVPRQEFRRSLRVEANLPCTCQLVQDGAVLPHLVACSVRDMGYHGALLELGEPVPLHGELRLAFDLPIARYQARDVYARVVTLNTTGPQVLAGVEFTATSPEFDAQVRRFVQGMVAPG</sequence>
<feature type="region of interest" description="Disordered" evidence="1">
    <location>
        <begin position="1"/>
        <end position="63"/>
    </location>
</feature>
<dbReference type="EMBL" id="FNJL01000029">
    <property type="protein sequence ID" value="SDP82830.1"/>
    <property type="molecule type" value="Genomic_DNA"/>
</dbReference>
<dbReference type="GO" id="GO:0035556">
    <property type="term" value="P:intracellular signal transduction"/>
    <property type="evidence" value="ECO:0007669"/>
    <property type="project" value="InterPro"/>
</dbReference>
<feature type="domain" description="Guanylate cyclase" evidence="2">
    <location>
        <begin position="71"/>
        <end position="213"/>
    </location>
</feature>
<dbReference type="GO" id="GO:0004016">
    <property type="term" value="F:adenylate cyclase activity"/>
    <property type="evidence" value="ECO:0007669"/>
    <property type="project" value="UniProtKB-ARBA"/>
</dbReference>
<evidence type="ECO:0000256" key="1">
    <source>
        <dbReference type="SAM" id="MobiDB-lite"/>
    </source>
</evidence>
<dbReference type="SUPFAM" id="SSF141371">
    <property type="entry name" value="PilZ domain-like"/>
    <property type="match status" value="1"/>
</dbReference>
<proteinExistence type="predicted"/>
<dbReference type="AlphaFoldDB" id="A0A1H0VWJ3"/>
<evidence type="ECO:0000259" key="2">
    <source>
        <dbReference type="PROSITE" id="PS50125"/>
    </source>
</evidence>
<dbReference type="PANTHER" id="PTHR43081:SF1">
    <property type="entry name" value="ADENYLATE CYCLASE, TERMINAL-DIFFERENTIATION SPECIFIC"/>
    <property type="match status" value="1"/>
</dbReference>
<name>A0A1H0VWJ3_9BURK</name>
<feature type="compositionally biased region" description="Pro residues" evidence="1">
    <location>
        <begin position="27"/>
        <end position="43"/>
    </location>
</feature>
<feature type="compositionally biased region" description="Low complexity" evidence="1">
    <location>
        <begin position="45"/>
        <end position="63"/>
    </location>
</feature>
<dbReference type="GO" id="GO:0035438">
    <property type="term" value="F:cyclic-di-GMP binding"/>
    <property type="evidence" value="ECO:0007669"/>
    <property type="project" value="InterPro"/>
</dbReference>
<organism evidence="3 4">
    <name type="scientific">Paracidovorax cattleyae</name>
    <dbReference type="NCBI Taxonomy" id="80868"/>
    <lineage>
        <taxon>Bacteria</taxon>
        <taxon>Pseudomonadati</taxon>
        <taxon>Pseudomonadota</taxon>
        <taxon>Betaproteobacteria</taxon>
        <taxon>Burkholderiales</taxon>
        <taxon>Comamonadaceae</taxon>
        <taxon>Paracidovorax</taxon>
    </lineage>
</organism>
<dbReference type="Gene3D" id="3.30.70.1230">
    <property type="entry name" value="Nucleotide cyclase"/>
    <property type="match status" value="1"/>
</dbReference>
<dbReference type="InterPro" id="IPR029787">
    <property type="entry name" value="Nucleotide_cyclase"/>
</dbReference>
<dbReference type="InterPro" id="IPR009875">
    <property type="entry name" value="PilZ_domain"/>
</dbReference>
<evidence type="ECO:0000313" key="3">
    <source>
        <dbReference type="EMBL" id="SDP82830.1"/>
    </source>
</evidence>
<keyword evidence="4" id="KW-1185">Reference proteome</keyword>
<dbReference type="SUPFAM" id="SSF55073">
    <property type="entry name" value="Nucleotide cyclase"/>
    <property type="match status" value="1"/>
</dbReference>
<dbReference type="InterPro" id="IPR050697">
    <property type="entry name" value="Adenylyl/Guanylyl_Cyclase_3/4"/>
</dbReference>
<dbReference type="GO" id="GO:0009190">
    <property type="term" value="P:cyclic nucleotide biosynthetic process"/>
    <property type="evidence" value="ECO:0007669"/>
    <property type="project" value="InterPro"/>
</dbReference>
<dbReference type="Gene3D" id="2.40.10.220">
    <property type="entry name" value="predicted glycosyltransferase like domains"/>
    <property type="match status" value="1"/>
</dbReference>
<evidence type="ECO:0000313" key="4">
    <source>
        <dbReference type="Proteomes" id="UP000199317"/>
    </source>
</evidence>
<dbReference type="Pfam" id="PF07238">
    <property type="entry name" value="PilZ"/>
    <property type="match status" value="1"/>
</dbReference>
<accession>A0A1H0VWJ3</accession>
<gene>
    <name evidence="3" type="ORF">SAMN04489708_12965</name>
</gene>
<dbReference type="CDD" id="cd07302">
    <property type="entry name" value="CHD"/>
    <property type="match status" value="1"/>
</dbReference>
<protein>
    <submittedName>
        <fullName evidence="3">Adenylate cyclase, class 3</fullName>
    </submittedName>
</protein>